<feature type="chain" id="PRO_5009935502" evidence="2">
    <location>
        <begin position="20"/>
        <end position="183"/>
    </location>
</feature>
<keyword evidence="4" id="KW-0413">Isomerase</keyword>
<feature type="signal peptide" evidence="2">
    <location>
        <begin position="1"/>
        <end position="19"/>
    </location>
</feature>
<name>A0A1N6DUW3_9RHOB</name>
<dbReference type="InterPro" id="IPR036249">
    <property type="entry name" value="Thioredoxin-like_sf"/>
</dbReference>
<sequence>MRRLIAAVLYTALATSANAGDLAAIEALRDGSMKKLALHAEPRDVPGESITGPDGAVTLAEFEGTVTVVNFWATWCAPCRKEMPALSELQTALDGTGARVITVATGRNPEGAIDRFLSEIGVTNLPVYLDPKQKLARNMGILGLPVTVILDAEGREVARLTGDAEWNSDSARAIIAALVEEGA</sequence>
<proteinExistence type="predicted"/>
<dbReference type="InterPro" id="IPR000866">
    <property type="entry name" value="AhpC/TSA"/>
</dbReference>
<evidence type="ECO:0000259" key="3">
    <source>
        <dbReference type="PROSITE" id="PS51352"/>
    </source>
</evidence>
<dbReference type="EMBL" id="FSRL01000001">
    <property type="protein sequence ID" value="SIN74540.1"/>
    <property type="molecule type" value="Genomic_DNA"/>
</dbReference>
<protein>
    <submittedName>
        <fullName evidence="4">Thiol-disulfide isomerase or thioredoxin</fullName>
    </submittedName>
</protein>
<dbReference type="CDD" id="cd02966">
    <property type="entry name" value="TlpA_like_family"/>
    <property type="match status" value="1"/>
</dbReference>
<dbReference type="GO" id="GO:0016853">
    <property type="term" value="F:isomerase activity"/>
    <property type="evidence" value="ECO:0007669"/>
    <property type="project" value="UniProtKB-KW"/>
</dbReference>
<keyword evidence="2" id="KW-0732">Signal</keyword>
<dbReference type="Proteomes" id="UP000184932">
    <property type="component" value="Unassembled WGS sequence"/>
</dbReference>
<accession>A0A1N6DUW3</accession>
<dbReference type="STRING" id="1217970.SAMN05444002_0031"/>
<organism evidence="4 5">
    <name type="scientific">Vannielia litorea</name>
    <dbReference type="NCBI Taxonomy" id="1217970"/>
    <lineage>
        <taxon>Bacteria</taxon>
        <taxon>Pseudomonadati</taxon>
        <taxon>Pseudomonadota</taxon>
        <taxon>Alphaproteobacteria</taxon>
        <taxon>Rhodobacterales</taxon>
        <taxon>Paracoccaceae</taxon>
        <taxon>Vannielia</taxon>
    </lineage>
</organism>
<dbReference type="OrthoDB" id="9799347at2"/>
<dbReference type="SUPFAM" id="SSF52833">
    <property type="entry name" value="Thioredoxin-like"/>
    <property type="match status" value="1"/>
</dbReference>
<dbReference type="PANTHER" id="PTHR42852:SF18">
    <property type="entry name" value="CHROMOSOME UNDETERMINED SCAFFOLD_47, WHOLE GENOME SHOTGUN SEQUENCE"/>
    <property type="match status" value="1"/>
</dbReference>
<dbReference type="Pfam" id="PF00578">
    <property type="entry name" value="AhpC-TSA"/>
    <property type="match status" value="1"/>
</dbReference>
<evidence type="ECO:0000313" key="4">
    <source>
        <dbReference type="EMBL" id="SIN74540.1"/>
    </source>
</evidence>
<dbReference type="Gene3D" id="3.40.30.10">
    <property type="entry name" value="Glutaredoxin"/>
    <property type="match status" value="1"/>
</dbReference>
<evidence type="ECO:0000256" key="1">
    <source>
        <dbReference type="ARBA" id="ARBA00023284"/>
    </source>
</evidence>
<dbReference type="InterPro" id="IPR050553">
    <property type="entry name" value="Thioredoxin_ResA/DsbE_sf"/>
</dbReference>
<dbReference type="GO" id="GO:0016209">
    <property type="term" value="F:antioxidant activity"/>
    <property type="evidence" value="ECO:0007669"/>
    <property type="project" value="InterPro"/>
</dbReference>
<dbReference type="PROSITE" id="PS00194">
    <property type="entry name" value="THIOREDOXIN_1"/>
    <property type="match status" value="1"/>
</dbReference>
<gene>
    <name evidence="4" type="ORF">SAMN05444002_0031</name>
</gene>
<dbReference type="GO" id="GO:0015036">
    <property type="term" value="F:disulfide oxidoreductase activity"/>
    <property type="evidence" value="ECO:0007669"/>
    <property type="project" value="UniProtKB-ARBA"/>
</dbReference>
<dbReference type="PANTHER" id="PTHR42852">
    <property type="entry name" value="THIOL:DISULFIDE INTERCHANGE PROTEIN DSBE"/>
    <property type="match status" value="1"/>
</dbReference>
<dbReference type="PROSITE" id="PS51352">
    <property type="entry name" value="THIOREDOXIN_2"/>
    <property type="match status" value="1"/>
</dbReference>
<dbReference type="AlphaFoldDB" id="A0A1N6DUW3"/>
<feature type="domain" description="Thioredoxin" evidence="3">
    <location>
        <begin position="13"/>
        <end position="180"/>
    </location>
</feature>
<keyword evidence="5" id="KW-1185">Reference proteome</keyword>
<dbReference type="RefSeq" id="WP_074254266.1">
    <property type="nucleotide sequence ID" value="NZ_FSRL01000001.1"/>
</dbReference>
<dbReference type="InterPro" id="IPR013766">
    <property type="entry name" value="Thioredoxin_domain"/>
</dbReference>
<reference evidence="5" key="1">
    <citation type="submission" date="2016-11" db="EMBL/GenBank/DDBJ databases">
        <authorList>
            <person name="Varghese N."/>
            <person name="Submissions S."/>
        </authorList>
    </citation>
    <scope>NUCLEOTIDE SEQUENCE [LARGE SCALE GENOMIC DNA]</scope>
    <source>
        <strain evidence="5">DSM 29440</strain>
    </source>
</reference>
<evidence type="ECO:0000256" key="2">
    <source>
        <dbReference type="SAM" id="SignalP"/>
    </source>
</evidence>
<keyword evidence="1" id="KW-0676">Redox-active center</keyword>
<evidence type="ECO:0000313" key="5">
    <source>
        <dbReference type="Proteomes" id="UP000184932"/>
    </source>
</evidence>
<dbReference type="InterPro" id="IPR017937">
    <property type="entry name" value="Thioredoxin_CS"/>
</dbReference>